<dbReference type="AlphaFoldDB" id="A0A412DE47"/>
<protein>
    <submittedName>
        <fullName evidence="1">Uncharacterized protein</fullName>
    </submittedName>
</protein>
<reference evidence="1 2" key="1">
    <citation type="submission" date="2018-08" db="EMBL/GenBank/DDBJ databases">
        <title>A genome reference for cultivated species of the human gut microbiota.</title>
        <authorList>
            <person name="Zou Y."/>
            <person name="Xue W."/>
            <person name="Luo G."/>
        </authorList>
    </citation>
    <scope>NUCLEOTIDE SEQUENCE [LARGE SCALE GENOMIC DNA]</scope>
    <source>
        <strain evidence="1 2">AF26-20BH</strain>
    </source>
</reference>
<evidence type="ECO:0000313" key="1">
    <source>
        <dbReference type="EMBL" id="RGR10006.1"/>
    </source>
</evidence>
<name>A0A412DE47_BACSE</name>
<organism evidence="1 2">
    <name type="scientific">Bacteroides stercoris</name>
    <dbReference type="NCBI Taxonomy" id="46506"/>
    <lineage>
        <taxon>Bacteria</taxon>
        <taxon>Pseudomonadati</taxon>
        <taxon>Bacteroidota</taxon>
        <taxon>Bacteroidia</taxon>
        <taxon>Bacteroidales</taxon>
        <taxon>Bacteroidaceae</taxon>
        <taxon>Bacteroides</taxon>
    </lineage>
</organism>
<proteinExistence type="predicted"/>
<comment type="caution">
    <text evidence="1">The sequence shown here is derived from an EMBL/GenBank/DDBJ whole genome shotgun (WGS) entry which is preliminary data.</text>
</comment>
<evidence type="ECO:0000313" key="2">
    <source>
        <dbReference type="Proteomes" id="UP000283310"/>
    </source>
</evidence>
<dbReference type="EMBL" id="QRTW01000035">
    <property type="protein sequence ID" value="RGR10006.1"/>
    <property type="molecule type" value="Genomic_DNA"/>
</dbReference>
<sequence length="70" mass="7810">MPNNAVGKQIAGLNPDKVTKHIGPDKGGYWQVIEKNRLIFLEGAQFAACPLHSTFKKYPSCRISGQHMDR</sequence>
<dbReference type="Proteomes" id="UP000283310">
    <property type="component" value="Unassembled WGS sequence"/>
</dbReference>
<accession>A0A412DE47</accession>
<gene>
    <name evidence="1" type="ORF">DWY65_14495</name>
</gene>